<organism evidence="7 8">
    <name type="scientific">Phyllobacterium myrsinacearum</name>
    <dbReference type="NCBI Taxonomy" id="28101"/>
    <lineage>
        <taxon>Bacteria</taxon>
        <taxon>Pseudomonadati</taxon>
        <taxon>Pseudomonadota</taxon>
        <taxon>Alphaproteobacteria</taxon>
        <taxon>Hyphomicrobiales</taxon>
        <taxon>Phyllobacteriaceae</taxon>
        <taxon>Phyllobacterium</taxon>
    </lineage>
</organism>
<evidence type="ECO:0000256" key="1">
    <source>
        <dbReference type="ARBA" id="ARBA00004141"/>
    </source>
</evidence>
<evidence type="ECO:0000256" key="4">
    <source>
        <dbReference type="ARBA" id="ARBA00023136"/>
    </source>
</evidence>
<feature type="transmembrane region" description="Helical" evidence="5">
    <location>
        <begin position="200"/>
        <end position="222"/>
    </location>
</feature>
<dbReference type="OrthoDB" id="9791756at2"/>
<dbReference type="SUPFAM" id="SSF103473">
    <property type="entry name" value="MFS general substrate transporter"/>
    <property type="match status" value="1"/>
</dbReference>
<comment type="subcellular location">
    <subcellularLocation>
        <location evidence="1">Membrane</location>
        <topology evidence="1">Multi-pass membrane protein</topology>
    </subcellularLocation>
</comment>
<feature type="transmembrane region" description="Helical" evidence="5">
    <location>
        <begin position="308"/>
        <end position="326"/>
    </location>
</feature>
<dbReference type="PROSITE" id="PS00216">
    <property type="entry name" value="SUGAR_TRANSPORT_1"/>
    <property type="match status" value="1"/>
</dbReference>
<dbReference type="PANTHER" id="PTHR42718:SF49">
    <property type="entry name" value="EXPORT PROTEIN"/>
    <property type="match status" value="1"/>
</dbReference>
<dbReference type="Gene3D" id="1.20.1250.20">
    <property type="entry name" value="MFS general substrate transporter like domains"/>
    <property type="match status" value="1"/>
</dbReference>
<keyword evidence="4 5" id="KW-0472">Membrane</keyword>
<dbReference type="EMBL" id="PVBT01000003">
    <property type="protein sequence ID" value="PRD53365.1"/>
    <property type="molecule type" value="Genomic_DNA"/>
</dbReference>
<keyword evidence="3 5" id="KW-1133">Transmembrane helix</keyword>
<evidence type="ECO:0000256" key="2">
    <source>
        <dbReference type="ARBA" id="ARBA00022692"/>
    </source>
</evidence>
<keyword evidence="2 5" id="KW-0812">Transmembrane</keyword>
<feature type="transmembrane region" description="Helical" evidence="5">
    <location>
        <begin position="471"/>
        <end position="490"/>
    </location>
</feature>
<dbReference type="PANTHER" id="PTHR42718">
    <property type="entry name" value="MAJOR FACILITATOR SUPERFAMILY MULTIDRUG TRANSPORTER MFSC"/>
    <property type="match status" value="1"/>
</dbReference>
<protein>
    <submittedName>
        <fullName evidence="7">MFS transporter</fullName>
    </submittedName>
</protein>
<feature type="transmembrane region" description="Helical" evidence="5">
    <location>
        <begin position="54"/>
        <end position="75"/>
    </location>
</feature>
<feature type="transmembrane region" description="Helical" evidence="5">
    <location>
        <begin position="333"/>
        <end position="351"/>
    </location>
</feature>
<comment type="caution">
    <text evidence="7">The sequence shown here is derived from an EMBL/GenBank/DDBJ whole genome shotgun (WGS) entry which is preliminary data.</text>
</comment>
<feature type="transmembrane region" description="Helical" evidence="5">
    <location>
        <begin position="228"/>
        <end position="250"/>
    </location>
</feature>
<dbReference type="Pfam" id="PF07690">
    <property type="entry name" value="MFS_1"/>
    <property type="match status" value="1"/>
</dbReference>
<name>A0A2S9JK81_9HYPH</name>
<evidence type="ECO:0000256" key="3">
    <source>
        <dbReference type="ARBA" id="ARBA00022989"/>
    </source>
</evidence>
<evidence type="ECO:0000313" key="7">
    <source>
        <dbReference type="EMBL" id="PRD53365.1"/>
    </source>
</evidence>
<dbReference type="InterPro" id="IPR020846">
    <property type="entry name" value="MFS_dom"/>
</dbReference>
<keyword evidence="8" id="KW-1185">Reference proteome</keyword>
<dbReference type="CDD" id="cd17321">
    <property type="entry name" value="MFS_MMR_MDR_like"/>
    <property type="match status" value="1"/>
</dbReference>
<proteinExistence type="predicted"/>
<feature type="transmembrane region" description="Helical" evidence="5">
    <location>
        <begin position="166"/>
        <end position="188"/>
    </location>
</feature>
<dbReference type="InterPro" id="IPR011701">
    <property type="entry name" value="MFS"/>
</dbReference>
<evidence type="ECO:0000256" key="5">
    <source>
        <dbReference type="SAM" id="Phobius"/>
    </source>
</evidence>
<dbReference type="GO" id="GO:0016020">
    <property type="term" value="C:membrane"/>
    <property type="evidence" value="ECO:0007669"/>
    <property type="project" value="UniProtKB-SubCell"/>
</dbReference>
<accession>A0A2S9JK81</accession>
<reference evidence="7 8" key="1">
    <citation type="submission" date="2018-02" db="EMBL/GenBank/DDBJ databases">
        <title>The draft genome of Phyllobacterium myrsinacearum DSM5892.</title>
        <authorList>
            <person name="Li L."/>
            <person name="Liu L."/>
            <person name="Zhang X."/>
            <person name="Wang T."/>
        </authorList>
    </citation>
    <scope>NUCLEOTIDE SEQUENCE [LARGE SCALE GENOMIC DNA]</scope>
    <source>
        <strain evidence="7 8">DSM 5892</strain>
    </source>
</reference>
<dbReference type="Gene3D" id="1.20.1720.10">
    <property type="entry name" value="Multidrug resistance protein D"/>
    <property type="match status" value="1"/>
</dbReference>
<feature type="domain" description="Major facilitator superfamily (MFS) profile" evidence="6">
    <location>
        <begin position="16"/>
        <end position="494"/>
    </location>
</feature>
<feature type="transmembrane region" description="Helical" evidence="5">
    <location>
        <begin position="270"/>
        <end position="296"/>
    </location>
</feature>
<feature type="transmembrane region" description="Helical" evidence="5">
    <location>
        <begin position="405"/>
        <end position="425"/>
    </location>
</feature>
<dbReference type="InterPro" id="IPR036259">
    <property type="entry name" value="MFS_trans_sf"/>
</dbReference>
<dbReference type="PROSITE" id="PS50850">
    <property type="entry name" value="MFS"/>
    <property type="match status" value="1"/>
</dbReference>
<feature type="transmembrane region" description="Helical" evidence="5">
    <location>
        <begin position="363"/>
        <end position="384"/>
    </location>
</feature>
<dbReference type="AlphaFoldDB" id="A0A2S9JK81"/>
<evidence type="ECO:0000313" key="8">
    <source>
        <dbReference type="Proteomes" id="UP000238563"/>
    </source>
</evidence>
<evidence type="ECO:0000259" key="6">
    <source>
        <dbReference type="PROSITE" id="PS50850"/>
    </source>
</evidence>
<feature type="transmembrane region" description="Helical" evidence="5">
    <location>
        <begin position="82"/>
        <end position="105"/>
    </location>
</feature>
<dbReference type="InterPro" id="IPR005829">
    <property type="entry name" value="Sugar_transporter_CS"/>
</dbReference>
<sequence>MTAHTHPHGTAEKLMILTAVCLAALAMPVSFTGPAVALPAIARALGGSPVELNWVTNGFMLAFGSSLMAAGALADNYGRKRVFLTGLALFAVFSLALSLVTSLVWFDIMRAAQGLSSALAFSGGMAALAQEFDGQERTRAFSMIGITFGIGLSFGPILSGTLISHFGWQAAILVTLPITLVAFGLGVFRLRESRDPDARGIDWPGAISFTLALTLLTCGILQAPDIGWGHPLVIGMLAAALIVFGLFAIIEQRAARPMLDLSLFRYPRFVGVQILAAAPAYSFVVLLILLPIRYIGVEGFSEVQTGQMMIALSGPLLIVPFLAALLTRWFSAAILCSAGLLLSAGGLFWLSRCMPGQPVELTLPALVLIGFGISLPWGLMDGLAVSVVPKERAGMATGIFSTTRIAGEGIALAIVSALLTALLNWKLGTGPDVAQAAQTLATGNIASAMGLLGPVSPQAILQTYGEAFGQLLQILAQITLVTALAIFIVMRIPDKAAIAA</sequence>
<dbReference type="GO" id="GO:0022857">
    <property type="term" value="F:transmembrane transporter activity"/>
    <property type="evidence" value="ECO:0007669"/>
    <property type="project" value="InterPro"/>
</dbReference>
<gene>
    <name evidence="7" type="ORF">C5750_13380</name>
</gene>
<feature type="transmembrane region" description="Helical" evidence="5">
    <location>
        <begin position="141"/>
        <end position="160"/>
    </location>
</feature>
<dbReference type="Proteomes" id="UP000238563">
    <property type="component" value="Unassembled WGS sequence"/>
</dbReference>